<evidence type="ECO:0000256" key="1">
    <source>
        <dbReference type="SAM" id="Phobius"/>
    </source>
</evidence>
<feature type="transmembrane region" description="Helical" evidence="1">
    <location>
        <begin position="12"/>
        <end position="29"/>
    </location>
</feature>
<keyword evidence="1" id="KW-0472">Membrane</keyword>
<reference evidence="3" key="1">
    <citation type="submission" date="2020-09" db="EMBL/GenBank/DDBJ databases">
        <title>Complete genome sequencing of Faecalibacillus intestinalis strain 14EGH31.</title>
        <authorList>
            <person name="Sakamoto M."/>
            <person name="Murakami T."/>
            <person name="Mori H."/>
        </authorList>
    </citation>
    <scope>NUCLEOTIDE SEQUENCE [LARGE SCALE GENOMIC DNA]</scope>
    <source>
        <strain evidence="3">14EGH31</strain>
    </source>
</reference>
<protein>
    <submittedName>
        <fullName evidence="2">Uncharacterized protein</fullName>
    </submittedName>
</protein>
<name>A0A7I8E426_9FIRM</name>
<evidence type="ECO:0000313" key="2">
    <source>
        <dbReference type="EMBL" id="BCL57305.1"/>
    </source>
</evidence>
<dbReference type="GeneID" id="70579448"/>
<keyword evidence="1" id="KW-0812">Transmembrane</keyword>
<keyword evidence="1" id="KW-1133">Transmembrane helix</keyword>
<dbReference type="KEGG" id="fit:Fi14EGH31_10170"/>
<organism evidence="2 3">
    <name type="scientific">Faecalibacillus intestinalis</name>
    <dbReference type="NCBI Taxonomy" id="1982626"/>
    <lineage>
        <taxon>Bacteria</taxon>
        <taxon>Bacillati</taxon>
        <taxon>Bacillota</taxon>
        <taxon>Erysipelotrichia</taxon>
        <taxon>Erysipelotrichales</taxon>
        <taxon>Coprobacillaceae</taxon>
        <taxon>Faecalibacillus</taxon>
    </lineage>
</organism>
<feature type="transmembrane region" description="Helical" evidence="1">
    <location>
        <begin position="73"/>
        <end position="95"/>
    </location>
</feature>
<accession>A0A7I8E426</accession>
<sequence>MQGIFLNWLYSIYQIIIPLFFSIILQYLICKSSLKYGWIIPTLSVLFFVYKVFKILYPSMAMNLYKLNPNIIVLHIGILIIYSTFFLTTFCIYLMSKKEGKNHEKNY</sequence>
<dbReference type="Proteomes" id="UP000593842">
    <property type="component" value="Chromosome"/>
</dbReference>
<gene>
    <name evidence="2" type="ORF">Fi14EGH31_10170</name>
</gene>
<dbReference type="RefSeq" id="WP_117788804.1">
    <property type="nucleotide sequence ID" value="NZ_AP024085.1"/>
</dbReference>
<dbReference type="AlphaFoldDB" id="A0A7I8E426"/>
<evidence type="ECO:0000313" key="3">
    <source>
        <dbReference type="Proteomes" id="UP000593842"/>
    </source>
</evidence>
<dbReference type="EMBL" id="AP024085">
    <property type="protein sequence ID" value="BCL57305.1"/>
    <property type="molecule type" value="Genomic_DNA"/>
</dbReference>
<feature type="transmembrane region" description="Helical" evidence="1">
    <location>
        <begin position="36"/>
        <end position="53"/>
    </location>
</feature>
<proteinExistence type="predicted"/>